<keyword evidence="2 3" id="KW-0539">Nucleus</keyword>
<feature type="compositionally biased region" description="Low complexity" evidence="4">
    <location>
        <begin position="516"/>
        <end position="528"/>
    </location>
</feature>
<feature type="compositionally biased region" description="Basic and acidic residues" evidence="4">
    <location>
        <begin position="47"/>
        <end position="67"/>
    </location>
</feature>
<proteinExistence type="predicted"/>
<dbReference type="InterPro" id="IPR003617">
    <property type="entry name" value="TFIIS/CRSP70_N_sub"/>
</dbReference>
<evidence type="ECO:0000256" key="1">
    <source>
        <dbReference type="ARBA" id="ARBA00004123"/>
    </source>
</evidence>
<feature type="region of interest" description="Disordered" evidence="4">
    <location>
        <begin position="1"/>
        <end position="67"/>
    </location>
</feature>
<evidence type="ECO:0000259" key="5">
    <source>
        <dbReference type="PROSITE" id="PS51319"/>
    </source>
</evidence>
<feature type="compositionally biased region" description="Basic and acidic residues" evidence="4">
    <location>
        <begin position="1373"/>
        <end position="1391"/>
    </location>
</feature>
<feature type="compositionally biased region" description="Polar residues" evidence="4">
    <location>
        <begin position="253"/>
        <end position="279"/>
    </location>
</feature>
<reference evidence="6 7" key="1">
    <citation type="journal article" date="2023" name="Hortic Res">
        <title>Pangenome of water caltrop reveals structural variations and asymmetric subgenome divergence after allopolyploidization.</title>
        <authorList>
            <person name="Zhang X."/>
            <person name="Chen Y."/>
            <person name="Wang L."/>
            <person name="Yuan Y."/>
            <person name="Fang M."/>
            <person name="Shi L."/>
            <person name="Lu R."/>
            <person name="Comes H.P."/>
            <person name="Ma Y."/>
            <person name="Chen Y."/>
            <person name="Huang G."/>
            <person name="Zhou Y."/>
            <person name="Zheng Z."/>
            <person name="Qiu Y."/>
        </authorList>
    </citation>
    <scope>NUCLEOTIDE SEQUENCE [LARGE SCALE GENOMIC DNA]</scope>
    <source>
        <tissue evidence="6">Roots</tissue>
    </source>
</reference>
<protein>
    <recommendedName>
        <fullName evidence="5">TFIIS N-terminal domain-containing protein</fullName>
    </recommendedName>
</protein>
<dbReference type="InterPro" id="IPR035441">
    <property type="entry name" value="TFIIS/LEDGF_dom_sf"/>
</dbReference>
<dbReference type="SMART" id="SM00509">
    <property type="entry name" value="TFS2N"/>
    <property type="match status" value="1"/>
</dbReference>
<feature type="compositionally biased region" description="Low complexity" evidence="4">
    <location>
        <begin position="30"/>
        <end position="41"/>
    </location>
</feature>
<feature type="compositionally biased region" description="Polar residues" evidence="4">
    <location>
        <begin position="1141"/>
        <end position="1155"/>
    </location>
</feature>
<dbReference type="Proteomes" id="UP001345219">
    <property type="component" value="Chromosome 18"/>
</dbReference>
<dbReference type="PANTHER" id="PTHR46548:SF1">
    <property type="entry name" value="BAH AND TFIIS DOMAIN-CONTAINING PROTEIN-RELATED"/>
    <property type="match status" value="1"/>
</dbReference>
<dbReference type="Pfam" id="PF08711">
    <property type="entry name" value="Med26"/>
    <property type="match status" value="1"/>
</dbReference>
<dbReference type="EMBL" id="JAXIOK010000003">
    <property type="protein sequence ID" value="KAK4775597.1"/>
    <property type="molecule type" value="Genomic_DNA"/>
</dbReference>
<feature type="region of interest" description="Disordered" evidence="4">
    <location>
        <begin position="1368"/>
        <end position="1391"/>
    </location>
</feature>
<evidence type="ECO:0000256" key="4">
    <source>
        <dbReference type="SAM" id="MobiDB-lite"/>
    </source>
</evidence>
<evidence type="ECO:0000256" key="2">
    <source>
        <dbReference type="ARBA" id="ARBA00023242"/>
    </source>
</evidence>
<feature type="compositionally biased region" description="Polar residues" evidence="4">
    <location>
        <begin position="321"/>
        <end position="332"/>
    </location>
</feature>
<sequence>MHTSSQSNGRSPRNTSGLMSASQLKPGTDSPQSTSSLPSQSKGKKRERTDQSIDSGKRERTSKVGDVDASRINSESLLKLEIAKVVEKGPIVDMEGVDRLVQVMHFEINEKKIDLSSRMLLTNIIVTTEKSDCLSRFVQTRGLSVLDDWLQDIHKGKTGSHKDNDKAAEEFLLVLLHALDKLPVNLLALQMCNIGKSVNHLRNHKNLEIQKKARSLVDTWKKRVEAEMNINDAKLGSNQADAGSARSRLPEISQVSRNTGGSSEYTPKSPSVQLSTSKTAPAKLLQGETTSRSVSQFQGSMKLASPQGSAGAALKDGPPQIASSSSDIPMTTSRDEKSCSSSPSNNSSLSCSGDQVKNGGSTVKEETRSSGSASNKMPSLASCHRRSVNGLPMSVTSARETATSRTVSMHKNVIPDKASQSGIISEKATDVAPEVNSHKFIVKIPNRSRSPSQRAVRGSTDDSCAVNSGPSSSAPLERHDQLDAGIEDRANASQATASLDANAECWQGNDFRDSLNPNGDGDGPVDPGLSEEHLSVDGTNKKMAKLSRSSISSPRNTLKIAKVPEALVDPMNALIESCIIKEEFNAPVPIGDDVGMHLLASVAAGEMFKSELASPADSPHGKTSMVEPSSRANGPEMKPIPLDNQSRDDDMSKDVDSDCTQKDQFAGAAVISNKRGGETSPLCSIEQPIEEQDGHLSSYTDMDHPVAPSPECKIKIYSEDGQSKGRAIQEMQRLDGTQDREISADSSISPVNTVRDGLAGIKSEVESGGGTLCGREGKRTDSGLGCSEQLEVKSSGNSLFTVTDEKELTTDDGLKAAVASEMDSEGKNNQNEEPDTSTILEVQAGSGIKEQVERDMVTDEMVSEPVSKLLLDGPLQDMDVKEKSRGCEVPNIKEADDMEVCNSTGAYASLADVSHRDSKLEFDLNEGLNTDGNKFGELMNSSTSSSAITLPLVSQLPTPAPFSSINLATPIAVTAAAAKGPFVHPDDLLRAKAEIGWKGSAATSAFRPAEPRKVLELPVNTVNVTQSPDGSLGKSRPALDFDLNVADERTVEDGSLQHSPHLTVSQSNFRSNVGKKTLHEMAGPVHGCGSEFGGLGLDLNCADESSTDCANCSISNVWKIDFRTHRDFDLNDEPEVDVSEPSASGQQLPRSSTLAHQLPPSGFRVNGVEMGKFSPWFHAGSSYSALSVPSILSDRGEQSPIVGGVGPPRTVGPSAGVQFGPENYRGPLLSSSPGLPFPSPPFQYSIFPYNTSFPLPSASLSGNPATYIDPSSGGRLGFPHVHSQLLGPAGSMADHFSRPYMVSLSDGSGNGNFESTKKWNRQGLDLNMGPGGPELEVQDEVSTLGSKQLSIGGPRRLTEDQTRMYQVSNGLLKRKDPEGGKDEYRHLSWHQ</sequence>
<dbReference type="PANTHER" id="PTHR46548">
    <property type="entry name" value="BAH AND TFIIS DOMAIN-CONTAINING PROTEIN-RELATED"/>
    <property type="match status" value="1"/>
</dbReference>
<feature type="compositionally biased region" description="Low complexity" evidence="4">
    <location>
        <begin position="339"/>
        <end position="352"/>
    </location>
</feature>
<organism evidence="6 7">
    <name type="scientific">Trapa incisa</name>
    <dbReference type="NCBI Taxonomy" id="236973"/>
    <lineage>
        <taxon>Eukaryota</taxon>
        <taxon>Viridiplantae</taxon>
        <taxon>Streptophyta</taxon>
        <taxon>Embryophyta</taxon>
        <taxon>Tracheophyta</taxon>
        <taxon>Spermatophyta</taxon>
        <taxon>Magnoliopsida</taxon>
        <taxon>eudicotyledons</taxon>
        <taxon>Gunneridae</taxon>
        <taxon>Pentapetalae</taxon>
        <taxon>rosids</taxon>
        <taxon>malvids</taxon>
        <taxon>Myrtales</taxon>
        <taxon>Lythraceae</taxon>
        <taxon>Trapa</taxon>
    </lineage>
</organism>
<evidence type="ECO:0000313" key="7">
    <source>
        <dbReference type="Proteomes" id="UP001345219"/>
    </source>
</evidence>
<feature type="region of interest" description="Disordered" evidence="4">
    <location>
        <begin position="508"/>
        <end position="528"/>
    </location>
</feature>
<comment type="subcellular location">
    <subcellularLocation>
        <location evidence="1 3">Nucleus</location>
    </subcellularLocation>
</comment>
<feature type="region of interest" description="Disordered" evidence="4">
    <location>
        <begin position="1133"/>
        <end position="1159"/>
    </location>
</feature>
<feature type="compositionally biased region" description="Polar residues" evidence="4">
    <location>
        <begin position="461"/>
        <end position="474"/>
    </location>
</feature>
<evidence type="ECO:0000256" key="3">
    <source>
        <dbReference type="PROSITE-ProRule" id="PRU00649"/>
    </source>
</evidence>
<keyword evidence="7" id="KW-1185">Reference proteome</keyword>
<feature type="domain" description="TFIIS N-terminal" evidence="5">
    <location>
        <begin position="144"/>
        <end position="227"/>
    </location>
</feature>
<feature type="region of interest" description="Disordered" evidence="4">
    <location>
        <begin position="612"/>
        <end position="658"/>
    </location>
</feature>
<feature type="compositionally biased region" description="Polar residues" evidence="4">
    <location>
        <begin position="287"/>
        <end position="299"/>
    </location>
</feature>
<feature type="compositionally biased region" description="Basic and acidic residues" evidence="4">
    <location>
        <begin position="645"/>
        <end position="658"/>
    </location>
</feature>
<dbReference type="InterPro" id="IPR017923">
    <property type="entry name" value="TFIIS_N"/>
</dbReference>
<name>A0AAN7L6X1_9MYRT</name>
<gene>
    <name evidence="6" type="ORF">SAY87_023558</name>
</gene>
<feature type="compositionally biased region" description="Polar residues" evidence="4">
    <location>
        <begin position="394"/>
        <end position="409"/>
    </location>
</feature>
<dbReference type="Gene3D" id="1.20.930.10">
    <property type="entry name" value="Conserved domain common to transcription factors TFIIS, elongin A, CRSP70"/>
    <property type="match status" value="1"/>
</dbReference>
<feature type="region of interest" description="Disordered" evidence="4">
    <location>
        <begin position="231"/>
        <end position="410"/>
    </location>
</feature>
<feature type="compositionally biased region" description="Polar residues" evidence="4">
    <location>
        <begin position="1"/>
        <end position="25"/>
    </location>
</feature>
<dbReference type="CDD" id="cd00183">
    <property type="entry name" value="TFIIS_I"/>
    <property type="match status" value="1"/>
</dbReference>
<accession>A0AAN7L6X1</accession>
<feature type="region of interest" description="Disordered" evidence="4">
    <location>
        <begin position="445"/>
        <end position="478"/>
    </location>
</feature>
<dbReference type="SUPFAM" id="SSF47676">
    <property type="entry name" value="Conserved domain common to transcription factors TFIIS, elongin A, CRSP70"/>
    <property type="match status" value="1"/>
</dbReference>
<dbReference type="PROSITE" id="PS51319">
    <property type="entry name" value="TFIIS_N"/>
    <property type="match status" value="1"/>
</dbReference>
<evidence type="ECO:0000313" key="6">
    <source>
        <dbReference type="EMBL" id="KAK4775597.1"/>
    </source>
</evidence>
<dbReference type="GO" id="GO:0005634">
    <property type="term" value="C:nucleus"/>
    <property type="evidence" value="ECO:0007669"/>
    <property type="project" value="UniProtKB-SubCell"/>
</dbReference>
<comment type="caution">
    <text evidence="6">The sequence shown here is derived from an EMBL/GenBank/DDBJ whole genome shotgun (WGS) entry which is preliminary data.</text>
</comment>